<reference evidence="3" key="1">
    <citation type="submission" date="2021-02" db="EMBL/GenBank/DDBJ databases">
        <title>Natrosporangium hydrolyticum gen. nov., sp. nov, a haloalkaliphilic actinobacterium from a soda solonchak soil.</title>
        <authorList>
            <person name="Sorokin D.Y."/>
            <person name="Khijniak T.V."/>
            <person name="Zakharycheva A.P."/>
            <person name="Boueva O.V."/>
            <person name="Ariskina E.V."/>
            <person name="Hahnke R.L."/>
            <person name="Bunk B."/>
            <person name="Sproer C."/>
            <person name="Schumann P."/>
            <person name="Evtushenko L.I."/>
            <person name="Kublanov I.V."/>
        </authorList>
    </citation>
    <scope>NUCLEOTIDE SEQUENCE</scope>
    <source>
        <strain evidence="3">DSM 106523</strain>
    </source>
</reference>
<dbReference type="Gene3D" id="2.30.30.110">
    <property type="match status" value="1"/>
</dbReference>
<dbReference type="RefSeq" id="WP_239676075.1">
    <property type="nucleotide sequence ID" value="NZ_CP070499.1"/>
</dbReference>
<dbReference type="Pfam" id="PF02452">
    <property type="entry name" value="PemK_toxin"/>
    <property type="match status" value="1"/>
</dbReference>
<name>A0A895YEX1_9ACTN</name>
<sequence length="133" mass="14866">MNDNLVINGGVYYVKDNVISLPPNDQREYHEQRRPVVILSGPDTNSDKDWRVVLVAPISSSTSLKTSYCVKVNAGEANMSKKCWVRVVAVQPILKSDLGDRLGVLPSERLEEVQARIFQYMGLYPEDDSALAL</sequence>
<evidence type="ECO:0000256" key="1">
    <source>
        <dbReference type="ARBA" id="ARBA00007521"/>
    </source>
</evidence>
<dbReference type="AlphaFoldDB" id="A0A895YEX1"/>
<protein>
    <submittedName>
        <fullName evidence="3">Type II toxin-antitoxin system PemK/MazF family toxin</fullName>
    </submittedName>
</protein>
<evidence type="ECO:0000256" key="2">
    <source>
        <dbReference type="ARBA" id="ARBA00022649"/>
    </source>
</evidence>
<dbReference type="Proteomes" id="UP000662857">
    <property type="component" value="Chromosome"/>
</dbReference>
<dbReference type="EMBL" id="CP070499">
    <property type="protein sequence ID" value="QSB13959.1"/>
    <property type="molecule type" value="Genomic_DNA"/>
</dbReference>
<proteinExistence type="inferred from homology"/>
<keyword evidence="4" id="KW-1185">Reference proteome</keyword>
<evidence type="ECO:0000313" key="3">
    <source>
        <dbReference type="EMBL" id="QSB13959.1"/>
    </source>
</evidence>
<dbReference type="KEGG" id="nhy:JQS43_20810"/>
<dbReference type="SUPFAM" id="SSF50118">
    <property type="entry name" value="Cell growth inhibitor/plasmid maintenance toxic component"/>
    <property type="match status" value="1"/>
</dbReference>
<gene>
    <name evidence="3" type="ORF">JQS43_20810</name>
</gene>
<keyword evidence="2" id="KW-1277">Toxin-antitoxin system</keyword>
<dbReference type="InterPro" id="IPR011067">
    <property type="entry name" value="Plasmid_toxin/cell-grow_inhib"/>
</dbReference>
<dbReference type="GO" id="GO:0003677">
    <property type="term" value="F:DNA binding"/>
    <property type="evidence" value="ECO:0007669"/>
    <property type="project" value="InterPro"/>
</dbReference>
<organism evidence="3 4">
    <name type="scientific">Natronosporangium hydrolyticum</name>
    <dbReference type="NCBI Taxonomy" id="2811111"/>
    <lineage>
        <taxon>Bacteria</taxon>
        <taxon>Bacillati</taxon>
        <taxon>Actinomycetota</taxon>
        <taxon>Actinomycetes</taxon>
        <taxon>Micromonosporales</taxon>
        <taxon>Micromonosporaceae</taxon>
        <taxon>Natronosporangium</taxon>
    </lineage>
</organism>
<dbReference type="InterPro" id="IPR003477">
    <property type="entry name" value="PemK-like"/>
</dbReference>
<comment type="similarity">
    <text evidence="1">Belongs to the PemK/MazF family.</text>
</comment>
<evidence type="ECO:0000313" key="4">
    <source>
        <dbReference type="Proteomes" id="UP000662857"/>
    </source>
</evidence>
<accession>A0A895YEX1</accession>